<dbReference type="Pfam" id="PF02875">
    <property type="entry name" value="Mur_ligase_C"/>
    <property type="match status" value="1"/>
</dbReference>
<dbReference type="Gene3D" id="3.90.190.20">
    <property type="entry name" value="Mur ligase, C-terminal domain"/>
    <property type="match status" value="1"/>
</dbReference>
<comment type="subcellular location">
    <subcellularLocation>
        <location evidence="1 7 8">Cytoplasm</location>
    </subcellularLocation>
</comment>
<keyword evidence="4 7" id="KW-0436">Ligase</keyword>
<dbReference type="SUPFAM" id="SSF51984">
    <property type="entry name" value="MurCD N-terminal domain"/>
    <property type="match status" value="1"/>
</dbReference>
<dbReference type="NCBIfam" id="TIGR01087">
    <property type="entry name" value="murD"/>
    <property type="match status" value="1"/>
</dbReference>
<evidence type="ECO:0000256" key="8">
    <source>
        <dbReference type="RuleBase" id="RU003664"/>
    </source>
</evidence>
<dbReference type="InterPro" id="IPR036615">
    <property type="entry name" value="Mur_ligase_C_dom_sf"/>
</dbReference>
<keyword evidence="7 8" id="KW-0131">Cell cycle</keyword>
<dbReference type="SUPFAM" id="SSF53623">
    <property type="entry name" value="MurD-like peptide ligases, catalytic domain"/>
    <property type="match status" value="1"/>
</dbReference>
<evidence type="ECO:0000256" key="6">
    <source>
        <dbReference type="ARBA" id="ARBA00022840"/>
    </source>
</evidence>
<evidence type="ECO:0000256" key="4">
    <source>
        <dbReference type="ARBA" id="ARBA00022598"/>
    </source>
</evidence>
<comment type="similarity">
    <text evidence="7">Belongs to the MurCDEF family.</text>
</comment>
<dbReference type="Pfam" id="PF08245">
    <property type="entry name" value="Mur_ligase_M"/>
    <property type="match status" value="1"/>
</dbReference>
<organism evidence="11 12">
    <name type="scientific">Corynebacterium lizhenjunii</name>
    <dbReference type="NCBI Taxonomy" id="2709394"/>
    <lineage>
        <taxon>Bacteria</taxon>
        <taxon>Bacillati</taxon>
        <taxon>Actinomycetota</taxon>
        <taxon>Actinomycetes</taxon>
        <taxon>Mycobacteriales</taxon>
        <taxon>Corynebacteriaceae</taxon>
        <taxon>Corynebacterium</taxon>
    </lineage>
</organism>
<dbReference type="EMBL" id="CP064954">
    <property type="protein sequence ID" value="QPK78505.1"/>
    <property type="molecule type" value="Genomic_DNA"/>
</dbReference>
<name>A0A7T0KDY8_9CORY</name>
<comment type="catalytic activity">
    <reaction evidence="7 8">
        <text>UDP-N-acetyl-alpha-D-muramoyl-L-alanine + D-glutamate + ATP = UDP-N-acetyl-alpha-D-muramoyl-L-alanyl-D-glutamate + ADP + phosphate + H(+)</text>
        <dbReference type="Rhea" id="RHEA:16429"/>
        <dbReference type="ChEBI" id="CHEBI:15378"/>
        <dbReference type="ChEBI" id="CHEBI:29986"/>
        <dbReference type="ChEBI" id="CHEBI:30616"/>
        <dbReference type="ChEBI" id="CHEBI:43474"/>
        <dbReference type="ChEBI" id="CHEBI:83898"/>
        <dbReference type="ChEBI" id="CHEBI:83900"/>
        <dbReference type="ChEBI" id="CHEBI:456216"/>
        <dbReference type="EC" id="6.3.2.9"/>
    </reaction>
</comment>
<evidence type="ECO:0000259" key="9">
    <source>
        <dbReference type="Pfam" id="PF02875"/>
    </source>
</evidence>
<dbReference type="Gene3D" id="3.40.50.720">
    <property type="entry name" value="NAD(P)-binding Rossmann-like Domain"/>
    <property type="match status" value="1"/>
</dbReference>
<evidence type="ECO:0000259" key="10">
    <source>
        <dbReference type="Pfam" id="PF08245"/>
    </source>
</evidence>
<evidence type="ECO:0000256" key="2">
    <source>
        <dbReference type="ARBA" id="ARBA00004752"/>
    </source>
</evidence>
<keyword evidence="12" id="KW-1185">Reference proteome</keyword>
<dbReference type="GO" id="GO:0005737">
    <property type="term" value="C:cytoplasm"/>
    <property type="evidence" value="ECO:0007669"/>
    <property type="project" value="UniProtKB-SubCell"/>
</dbReference>
<comment type="function">
    <text evidence="7 8">Cell wall formation. Catalyzes the addition of glutamate to the nucleotide precursor UDP-N-acetylmuramoyl-L-alanine (UMA).</text>
</comment>
<gene>
    <name evidence="7" type="primary">murD</name>
    <name evidence="11" type="ORF">G7Y31_08030</name>
</gene>
<dbReference type="GO" id="GO:0005524">
    <property type="term" value="F:ATP binding"/>
    <property type="evidence" value="ECO:0007669"/>
    <property type="project" value="UniProtKB-UniRule"/>
</dbReference>
<keyword evidence="3 7" id="KW-0963">Cytoplasm</keyword>
<dbReference type="GO" id="GO:0008764">
    <property type="term" value="F:UDP-N-acetylmuramoylalanine-D-glutamate ligase activity"/>
    <property type="evidence" value="ECO:0007669"/>
    <property type="project" value="UniProtKB-UniRule"/>
</dbReference>
<keyword evidence="5 7" id="KW-0547">Nucleotide-binding</keyword>
<evidence type="ECO:0000313" key="12">
    <source>
        <dbReference type="Proteomes" id="UP000594681"/>
    </source>
</evidence>
<dbReference type="Pfam" id="PF21799">
    <property type="entry name" value="MurD-like_N"/>
    <property type="match status" value="1"/>
</dbReference>
<feature type="domain" description="Mur ligase C-terminal" evidence="9">
    <location>
        <begin position="311"/>
        <end position="430"/>
    </location>
</feature>
<keyword evidence="6 7" id="KW-0067">ATP-binding</keyword>
<evidence type="ECO:0000256" key="5">
    <source>
        <dbReference type="ARBA" id="ARBA00022741"/>
    </source>
</evidence>
<keyword evidence="7 8" id="KW-0573">Peptidoglycan synthesis</keyword>
<dbReference type="SUPFAM" id="SSF53244">
    <property type="entry name" value="MurD-like peptide ligases, peptide-binding domain"/>
    <property type="match status" value="1"/>
</dbReference>
<keyword evidence="7 8" id="KW-0132">Cell division</keyword>
<dbReference type="UniPathway" id="UPA00219"/>
<dbReference type="InterPro" id="IPR005762">
    <property type="entry name" value="MurD"/>
</dbReference>
<dbReference type="PANTHER" id="PTHR43692:SF1">
    <property type="entry name" value="UDP-N-ACETYLMURAMOYLALANINE--D-GLUTAMATE LIGASE"/>
    <property type="match status" value="1"/>
</dbReference>
<dbReference type="GO" id="GO:0051301">
    <property type="term" value="P:cell division"/>
    <property type="evidence" value="ECO:0007669"/>
    <property type="project" value="UniProtKB-KW"/>
</dbReference>
<dbReference type="InterPro" id="IPR013221">
    <property type="entry name" value="Mur_ligase_cen"/>
</dbReference>
<comment type="pathway">
    <text evidence="2 7 8">Cell wall biogenesis; peptidoglycan biosynthesis.</text>
</comment>
<dbReference type="GO" id="GO:0008360">
    <property type="term" value="P:regulation of cell shape"/>
    <property type="evidence" value="ECO:0007669"/>
    <property type="project" value="UniProtKB-KW"/>
</dbReference>
<dbReference type="Gene3D" id="3.40.1190.10">
    <property type="entry name" value="Mur-like, catalytic domain"/>
    <property type="match status" value="1"/>
</dbReference>
<feature type="binding site" evidence="7">
    <location>
        <begin position="116"/>
        <end position="122"/>
    </location>
    <ligand>
        <name>ATP</name>
        <dbReference type="ChEBI" id="CHEBI:30616"/>
    </ligand>
</feature>
<dbReference type="PANTHER" id="PTHR43692">
    <property type="entry name" value="UDP-N-ACETYLMURAMOYLALANINE--D-GLUTAMATE LIGASE"/>
    <property type="match status" value="1"/>
</dbReference>
<dbReference type="EC" id="6.3.2.9" evidence="7 8"/>
<dbReference type="HAMAP" id="MF_00639">
    <property type="entry name" value="MurD"/>
    <property type="match status" value="1"/>
</dbReference>
<protein>
    <recommendedName>
        <fullName evidence="7 8">UDP-N-acetylmuramoylalanine--D-glutamate ligase</fullName>
        <ecNumber evidence="7 8">6.3.2.9</ecNumber>
    </recommendedName>
    <alternativeName>
        <fullName evidence="7">D-glutamic acid-adding enzyme</fullName>
    </alternativeName>
    <alternativeName>
        <fullName evidence="7">UDP-N-acetylmuramoyl-L-alanyl-D-glutamate synthetase</fullName>
    </alternativeName>
</protein>
<evidence type="ECO:0000313" key="11">
    <source>
        <dbReference type="EMBL" id="QPK78505.1"/>
    </source>
</evidence>
<dbReference type="InterPro" id="IPR004101">
    <property type="entry name" value="Mur_ligase_C"/>
</dbReference>
<sequence length="453" mass="46220">MLPTEFSGHILIAGAGVSGRGCAAVLQRLGARLTVTDGNPAAAEGIGTQVVPVETALANLADYNLVVTSPGWPPHSELLTAAADAGIEVLGDCELAYRLDRAGVFGPPRRWLVVTGTNGKTTTTGMLAAIMDQDAARTGLRAVAVGNIGASVFDALGAQVRADILVVEMSSFQLHWTSQLRPDVGVVLNIAEDHLDWHGSFAHYAAAKAKALDGTHAVIGCDDPQLAAYAPAKCYGFTSSAPAGGQVGVAEGHLVSNLEGTPVRLCAVEGIEPAGPAGIADAAAAAAVALLAGAHPDSVAAGLAGYRVSGHRGAVVHRADGVTYVDNSKATNPHAADASLRGLERVVWIAGGQLKGADVEPLVREHAHRIKAAVLLGVDRQLLAKALALHAPHTPVHQVESTDGAAAMREAVAWAQQHAEAGDTVLLAPAAASLDMYTGMGQRGDFFAAACAS</sequence>
<evidence type="ECO:0000256" key="7">
    <source>
        <dbReference type="HAMAP-Rule" id="MF_00639"/>
    </source>
</evidence>
<proteinExistence type="inferred from homology"/>
<dbReference type="GO" id="GO:0071555">
    <property type="term" value="P:cell wall organization"/>
    <property type="evidence" value="ECO:0007669"/>
    <property type="project" value="UniProtKB-KW"/>
</dbReference>
<dbReference type="Proteomes" id="UP000594681">
    <property type="component" value="Chromosome"/>
</dbReference>
<dbReference type="KEGG" id="cliz:G7Y31_08030"/>
<feature type="domain" description="Mur ligase central" evidence="10">
    <location>
        <begin position="114"/>
        <end position="266"/>
    </location>
</feature>
<evidence type="ECO:0000256" key="1">
    <source>
        <dbReference type="ARBA" id="ARBA00004496"/>
    </source>
</evidence>
<accession>A0A7T0KDY8</accession>
<keyword evidence="7 8" id="KW-0133">Cell shape</keyword>
<evidence type="ECO:0000256" key="3">
    <source>
        <dbReference type="ARBA" id="ARBA00022490"/>
    </source>
</evidence>
<dbReference type="AlphaFoldDB" id="A0A7T0KDY8"/>
<reference evidence="11 12" key="1">
    <citation type="submission" date="2020-11" db="EMBL/GenBank/DDBJ databases">
        <title>Corynebacterium sp. ZJ-599.</title>
        <authorList>
            <person name="Zhou J."/>
        </authorList>
    </citation>
    <scope>NUCLEOTIDE SEQUENCE [LARGE SCALE GENOMIC DNA]</scope>
    <source>
        <strain evidence="11 12">ZJ-599</strain>
    </source>
</reference>
<dbReference type="GO" id="GO:0009252">
    <property type="term" value="P:peptidoglycan biosynthetic process"/>
    <property type="evidence" value="ECO:0007669"/>
    <property type="project" value="UniProtKB-UniRule"/>
</dbReference>
<dbReference type="RefSeq" id="WP_165010203.1">
    <property type="nucleotide sequence ID" value="NZ_CP064954.1"/>
</dbReference>
<dbReference type="InterPro" id="IPR036565">
    <property type="entry name" value="Mur-like_cat_sf"/>
</dbReference>
<keyword evidence="7 8" id="KW-0961">Cell wall biogenesis/degradation</keyword>